<evidence type="ECO:0000313" key="8">
    <source>
        <dbReference type="EMBL" id="RHC85199.1"/>
    </source>
</evidence>
<sequence length="1128" mass="127215">MTNYFSFQHFRKMNVRFMLLKKIPLCMKLSVIMLFICVGLAYASDSYSQNVLLNIDVNNKSVQEVLDEIEKQSDFHFFYNNKQVNTSRIVSIKSKQKNVFNVLEQLFSGTNISYKVLDKSIILSPKEVLVAQQKSRKITGVVTDGKGEPVPGANVIQKGTTNGTISDIDGKFSLEVPDNATLVISFIGYVTKNIAVGHKEIFNITLLEDSRKLDEVVVTALGIKREEKALGYAVQKVKGDNLPLAKTVDVATSLTGKVAGLNIQNSTEFNETPKIKLRGETPLIIVDGVPYGNITLDEIASDDIESIDVLKGATASALYGARGTSGAIMITTKKGANEEGLNININSNTMFFSGYLAFPETQHSYSRGFGGKYNNDYVWGDKLDIGRTAILWDPFNYEWREQELVSKGKDNFKNFLQFSMVTNNNVNISQKGKYGSFRASITEVYNKGQYPNQNLNKITFSVGGEMTWKNFKMDASAAYNKRVSTNDHGSGYSGSYIYDMVIWGGSEYDVRDYRNYWVKGKEGMQQNWYDDSWYDNPWFKAYEITDAYDIDVVNAALNASYEITPWLKAMVRSGVDVYTKRNEWKNPISANQAWDKKGFFGVSRGTDMSINTDAMLMADKTWGKFNMNLLGGGNIYYTRYDFMSSKTKGGLSIPEFYSLNASIDPIEATSELQQKRVNSVYGKASLSWASTYFLDVTGRNDWSSTLSSDQRSYFYPSVSGSIVLSEIVKLPTWWDFLKVRASWTTAKEDAKIYANNNVYSVSTNVWDGLSTASYPSSKIGGQVRPKKSEVWEVGTATNMFKNRLFLDFSYYRKMESDFIIEGGVSSATGFNSIQTNFKETRLRSGFEITIGGTPIQTKDFSWDILTNWSHDQYTYKTIDPDYSTKKPWVKEGASWDWLAVYDWERDPEGNIIHNGGMPVKQNFQTKIGNTTPDLVWGITNTFKYKNFTLSFTLDGRVGGLSYSKTHQMLWNTGAGIDTDTQWRYEEVVNGNKTYIGQGVKVVSGSVTRDPDGNIIEDTRVFAPNDVVVSYESYISKYHDSHHNACRQNILKETFFKLRNLSLTYDLPSTLCQKMKMKSASIGFTGQNLFLWAKEYKYADPDKGGDSSGTESLNSPSQRYMGFNLKVNF</sequence>
<dbReference type="SMART" id="SM00965">
    <property type="entry name" value="STN"/>
    <property type="match status" value="1"/>
</dbReference>
<dbReference type="InterPro" id="IPR012910">
    <property type="entry name" value="Plug_dom"/>
</dbReference>
<accession>A0A3R6JRD8</accession>
<evidence type="ECO:0000256" key="6">
    <source>
        <dbReference type="ARBA" id="ARBA00023237"/>
    </source>
</evidence>
<dbReference type="Pfam" id="PF07715">
    <property type="entry name" value="Plug"/>
    <property type="match status" value="1"/>
</dbReference>
<comment type="subcellular location">
    <subcellularLocation>
        <location evidence="1 7">Cell outer membrane</location>
        <topology evidence="1 7">Multi-pass membrane protein</topology>
    </subcellularLocation>
</comment>
<protein>
    <submittedName>
        <fullName evidence="8">SusC/RagA family TonB-linked outer membrane protein</fullName>
    </submittedName>
</protein>
<dbReference type="InterPro" id="IPR008969">
    <property type="entry name" value="CarboxyPept-like_regulatory"/>
</dbReference>
<dbReference type="Gene3D" id="2.60.40.1120">
    <property type="entry name" value="Carboxypeptidase-like, regulatory domain"/>
    <property type="match status" value="1"/>
</dbReference>
<evidence type="ECO:0000256" key="3">
    <source>
        <dbReference type="ARBA" id="ARBA00022452"/>
    </source>
</evidence>
<dbReference type="SUPFAM" id="SSF56935">
    <property type="entry name" value="Porins"/>
    <property type="match status" value="1"/>
</dbReference>
<keyword evidence="6 7" id="KW-0998">Cell outer membrane</keyword>
<evidence type="ECO:0000256" key="5">
    <source>
        <dbReference type="ARBA" id="ARBA00023136"/>
    </source>
</evidence>
<dbReference type="NCBIfam" id="TIGR04057">
    <property type="entry name" value="SusC_RagA_signa"/>
    <property type="match status" value="1"/>
</dbReference>
<gene>
    <name evidence="8" type="ORF">DW828_09440</name>
</gene>
<dbReference type="AlphaFoldDB" id="A0A3R6JRD8"/>
<organism evidence="8 9">
    <name type="scientific">Parabacteroides merdae</name>
    <dbReference type="NCBI Taxonomy" id="46503"/>
    <lineage>
        <taxon>Bacteria</taxon>
        <taxon>Pseudomonadati</taxon>
        <taxon>Bacteroidota</taxon>
        <taxon>Bacteroidia</taxon>
        <taxon>Bacteroidales</taxon>
        <taxon>Tannerellaceae</taxon>
        <taxon>Parabacteroides</taxon>
    </lineage>
</organism>
<dbReference type="NCBIfam" id="TIGR04056">
    <property type="entry name" value="OMP_RagA_SusC"/>
    <property type="match status" value="1"/>
</dbReference>
<comment type="similarity">
    <text evidence="7">Belongs to the TonB-dependent receptor family.</text>
</comment>
<dbReference type="PROSITE" id="PS52016">
    <property type="entry name" value="TONB_DEPENDENT_REC_3"/>
    <property type="match status" value="1"/>
</dbReference>
<comment type="caution">
    <text evidence="8">The sequence shown here is derived from an EMBL/GenBank/DDBJ whole genome shotgun (WGS) entry which is preliminary data.</text>
</comment>
<evidence type="ECO:0000256" key="1">
    <source>
        <dbReference type="ARBA" id="ARBA00004571"/>
    </source>
</evidence>
<name>A0A3R6JRD8_9BACT</name>
<keyword evidence="5 7" id="KW-0472">Membrane</keyword>
<dbReference type="Gene3D" id="2.170.130.10">
    <property type="entry name" value="TonB-dependent receptor, plug domain"/>
    <property type="match status" value="1"/>
</dbReference>
<keyword evidence="3 7" id="KW-1134">Transmembrane beta strand</keyword>
<dbReference type="Pfam" id="PF13715">
    <property type="entry name" value="CarbopepD_reg_2"/>
    <property type="match status" value="1"/>
</dbReference>
<evidence type="ECO:0000256" key="7">
    <source>
        <dbReference type="PROSITE-ProRule" id="PRU01360"/>
    </source>
</evidence>
<proteinExistence type="inferred from homology"/>
<dbReference type="InterPro" id="IPR011662">
    <property type="entry name" value="Secretin/TonB_short_N"/>
</dbReference>
<evidence type="ECO:0000256" key="2">
    <source>
        <dbReference type="ARBA" id="ARBA00022448"/>
    </source>
</evidence>
<dbReference type="InterPro" id="IPR036942">
    <property type="entry name" value="Beta-barrel_TonB_sf"/>
</dbReference>
<dbReference type="InterPro" id="IPR037066">
    <property type="entry name" value="Plug_dom_sf"/>
</dbReference>
<dbReference type="Proteomes" id="UP000286260">
    <property type="component" value="Unassembled WGS sequence"/>
</dbReference>
<dbReference type="EMBL" id="QSII01000011">
    <property type="protein sequence ID" value="RHC85199.1"/>
    <property type="molecule type" value="Genomic_DNA"/>
</dbReference>
<dbReference type="InterPro" id="IPR023996">
    <property type="entry name" value="TonB-dep_OMP_SusC/RagA"/>
</dbReference>
<dbReference type="GO" id="GO:0009279">
    <property type="term" value="C:cell outer membrane"/>
    <property type="evidence" value="ECO:0007669"/>
    <property type="project" value="UniProtKB-SubCell"/>
</dbReference>
<dbReference type="InterPro" id="IPR039426">
    <property type="entry name" value="TonB-dep_rcpt-like"/>
</dbReference>
<dbReference type="Pfam" id="PF07660">
    <property type="entry name" value="STN"/>
    <property type="match status" value="1"/>
</dbReference>
<evidence type="ECO:0000256" key="4">
    <source>
        <dbReference type="ARBA" id="ARBA00022692"/>
    </source>
</evidence>
<dbReference type="FunFam" id="2.60.40.1120:FF:000003">
    <property type="entry name" value="Outer membrane protein Omp121"/>
    <property type="match status" value="1"/>
</dbReference>
<reference evidence="8 9" key="1">
    <citation type="submission" date="2018-08" db="EMBL/GenBank/DDBJ databases">
        <title>A genome reference for cultivated species of the human gut microbiota.</title>
        <authorList>
            <person name="Zou Y."/>
            <person name="Xue W."/>
            <person name="Luo G."/>
        </authorList>
    </citation>
    <scope>NUCLEOTIDE SEQUENCE [LARGE SCALE GENOMIC DNA]</scope>
    <source>
        <strain evidence="8 9">AM34-17</strain>
    </source>
</reference>
<keyword evidence="2 7" id="KW-0813">Transport</keyword>
<dbReference type="Gene3D" id="2.40.170.20">
    <property type="entry name" value="TonB-dependent receptor, beta-barrel domain"/>
    <property type="match status" value="1"/>
</dbReference>
<keyword evidence="4 7" id="KW-0812">Transmembrane</keyword>
<evidence type="ECO:0000313" key="9">
    <source>
        <dbReference type="Proteomes" id="UP000286260"/>
    </source>
</evidence>
<dbReference type="SUPFAM" id="SSF49464">
    <property type="entry name" value="Carboxypeptidase regulatory domain-like"/>
    <property type="match status" value="1"/>
</dbReference>
<dbReference type="InterPro" id="IPR023997">
    <property type="entry name" value="TonB-dep_OMP_SusC/RagA_CS"/>
</dbReference>